<evidence type="ECO:0000256" key="3">
    <source>
        <dbReference type="HAMAP-Rule" id="MF_01660"/>
    </source>
</evidence>
<reference evidence="5 6" key="2">
    <citation type="submission" date="2020-04" db="EMBL/GenBank/DDBJ databases">
        <authorList>
            <person name="Fomenkov A."/>
            <person name="Anton B.P."/>
            <person name="Roberts R.J."/>
        </authorList>
    </citation>
    <scope>NUCLEOTIDE SEQUENCE [LARGE SCALE GENOMIC DNA]</scope>
    <source>
        <strain evidence="5 6">S2</strain>
    </source>
</reference>
<reference evidence="5 6" key="1">
    <citation type="submission" date="2020-04" db="EMBL/GenBank/DDBJ databases">
        <title>Genome-Wide Identification of 5-Methylcytosine Sites in Bacterial Genomes By High-Throughput Sequencing of MspJI Restriction Fragments.</title>
        <authorList>
            <person name="Wu V."/>
        </authorList>
    </citation>
    <scope>NUCLEOTIDE SEQUENCE [LARGE SCALE GENOMIC DNA]</scope>
    <source>
        <strain evidence="5 6">S2</strain>
    </source>
</reference>
<dbReference type="PRINTS" id="PR00111">
    <property type="entry name" value="ABHYDROLASE"/>
</dbReference>
<dbReference type="PRINTS" id="PR00412">
    <property type="entry name" value="EPOXHYDRLASE"/>
</dbReference>
<dbReference type="EC" id="4.2.99.20" evidence="3"/>
<proteinExistence type="inferred from homology"/>
<evidence type="ECO:0000259" key="4">
    <source>
        <dbReference type="Pfam" id="PF00561"/>
    </source>
</evidence>
<keyword evidence="1 3" id="KW-0474">Menaquinone biosynthesis</keyword>
<dbReference type="Gene3D" id="3.40.50.1820">
    <property type="entry name" value="alpha/beta hydrolase"/>
    <property type="match status" value="1"/>
</dbReference>
<protein>
    <recommendedName>
        <fullName evidence="3">Putative 2-succinyl-6-hydroxy-2,4-cyclohexadiene-1-carboxylate synthase</fullName>
        <shortName evidence="3">SHCHC synthase</shortName>
        <ecNumber evidence="3">4.2.99.20</ecNumber>
    </recommendedName>
</protein>
<comment type="function">
    <text evidence="3">Catalyzes a proton abstraction reaction that results in 2,5-elimination of pyruvate from 2-succinyl-5-enolpyruvyl-6-hydroxy-3-cyclohexene-1-carboxylate (SEPHCHC) and the formation of 2-succinyl-6-hydroxy-2,4-cyclohexadiene-1-carboxylate (SHCHC).</text>
</comment>
<comment type="catalytic activity">
    <reaction evidence="3">
        <text>5-enolpyruvoyl-6-hydroxy-2-succinyl-cyclohex-3-ene-1-carboxylate = (1R,6R)-6-hydroxy-2-succinyl-cyclohexa-2,4-diene-1-carboxylate + pyruvate</text>
        <dbReference type="Rhea" id="RHEA:25597"/>
        <dbReference type="ChEBI" id="CHEBI:15361"/>
        <dbReference type="ChEBI" id="CHEBI:58689"/>
        <dbReference type="ChEBI" id="CHEBI:58818"/>
        <dbReference type="EC" id="4.2.99.20"/>
    </reaction>
</comment>
<dbReference type="InterPro" id="IPR000639">
    <property type="entry name" value="Epox_hydrolase-like"/>
</dbReference>
<dbReference type="Proteomes" id="UP000501868">
    <property type="component" value="Chromosome"/>
</dbReference>
<dbReference type="InterPro" id="IPR029058">
    <property type="entry name" value="AB_hydrolase_fold"/>
</dbReference>
<dbReference type="UniPathway" id="UPA01057">
    <property type="reaction ID" value="UER00900"/>
</dbReference>
<dbReference type="Pfam" id="PF00561">
    <property type="entry name" value="Abhydrolase_1"/>
    <property type="match status" value="1"/>
</dbReference>
<dbReference type="PANTHER" id="PTHR42916:SF1">
    <property type="entry name" value="PROTEIN PHYLLO, CHLOROPLASTIC"/>
    <property type="match status" value="1"/>
</dbReference>
<dbReference type="GO" id="GO:0070205">
    <property type="term" value="F:2-succinyl-6-hydroxy-2,4-cyclohexadiene-1-carboxylate synthase activity"/>
    <property type="evidence" value="ECO:0007669"/>
    <property type="project" value="UniProtKB-UniRule"/>
</dbReference>
<name>A0A6H1PA47_PRIMG</name>
<dbReference type="AlphaFoldDB" id="A0A6H1PA47"/>
<comment type="pathway">
    <text evidence="3">Quinol/quinone metabolism; menaquinone biosynthesis.</text>
</comment>
<dbReference type="InterPro" id="IPR000073">
    <property type="entry name" value="AB_hydrolase_1"/>
</dbReference>
<dbReference type="EMBL" id="CP051128">
    <property type="protein sequence ID" value="QIZ10272.1"/>
    <property type="molecule type" value="Genomic_DNA"/>
</dbReference>
<dbReference type="HAMAP" id="MF_01660">
    <property type="entry name" value="MenH"/>
    <property type="match status" value="1"/>
</dbReference>
<dbReference type="GO" id="GO:0009234">
    <property type="term" value="P:menaquinone biosynthetic process"/>
    <property type="evidence" value="ECO:0007669"/>
    <property type="project" value="UniProtKB-UniRule"/>
</dbReference>
<comment type="subunit">
    <text evidence="3">Monomer.</text>
</comment>
<sequence>MKIDSDGIQYHVEVYGKGYIPLVLLHGFTGDSSTWTPFYDAWGKQMKLINPDIIGHGKTESPDVLSRYQIESVAKDLKTILEHLDVKQVDLLGYSMGGRLALTFALLFPERVRKLILESASPGLETENESQLRRMKDAELAKFIKEQGISSFVEYWEGIPLFQTMKRLPSAQKQVIREQRLNNSPTGLANSLHGMGTGSQPNWWGKLNELTCEVLLLTGDEDKKFCDIADKMMKELKNSFWVVIEGSGHAIHVEEPEKFGTIVSDFLSKE</sequence>
<evidence type="ECO:0000313" key="6">
    <source>
        <dbReference type="Proteomes" id="UP000501868"/>
    </source>
</evidence>
<dbReference type="PANTHER" id="PTHR42916">
    <property type="entry name" value="2-SUCCINYL-5-ENOLPYRUVYL-6-HYDROXY-3-CYCLOHEXENE-1-CARBOXYLATE SYNTHASE"/>
    <property type="match status" value="1"/>
</dbReference>
<dbReference type="NCBIfam" id="TIGR03695">
    <property type="entry name" value="menH_SHCHC"/>
    <property type="match status" value="1"/>
</dbReference>
<evidence type="ECO:0000256" key="2">
    <source>
        <dbReference type="ARBA" id="ARBA00023239"/>
    </source>
</evidence>
<feature type="domain" description="AB hydrolase-1" evidence="4">
    <location>
        <begin position="21"/>
        <end position="256"/>
    </location>
</feature>
<evidence type="ECO:0000256" key="1">
    <source>
        <dbReference type="ARBA" id="ARBA00022428"/>
    </source>
</evidence>
<organism evidence="5 6">
    <name type="scientific">Priestia megaterium</name>
    <name type="common">Bacillus megaterium</name>
    <dbReference type="NCBI Taxonomy" id="1404"/>
    <lineage>
        <taxon>Bacteria</taxon>
        <taxon>Bacillati</taxon>
        <taxon>Bacillota</taxon>
        <taxon>Bacilli</taxon>
        <taxon>Bacillales</taxon>
        <taxon>Bacillaceae</taxon>
        <taxon>Priestia</taxon>
    </lineage>
</organism>
<comment type="similarity">
    <text evidence="3">Belongs to the AB hydrolase superfamily. MenH family.</text>
</comment>
<comment type="pathway">
    <text evidence="3">Quinol/quinone metabolism; 1,4-dihydroxy-2-naphthoate biosynthesis; 1,4-dihydroxy-2-naphthoate from chorismate: step 3/7.</text>
</comment>
<dbReference type="UniPathway" id="UPA00079"/>
<dbReference type="SUPFAM" id="SSF53474">
    <property type="entry name" value="alpha/beta-Hydrolases"/>
    <property type="match status" value="1"/>
</dbReference>
<evidence type="ECO:0000313" key="5">
    <source>
        <dbReference type="EMBL" id="QIZ10272.1"/>
    </source>
</evidence>
<accession>A0A6H1PA47</accession>
<gene>
    <name evidence="3 5" type="primary">menH</name>
    <name evidence="5" type="ORF">HFZ78_29025</name>
</gene>
<keyword evidence="2 3" id="KW-0456">Lyase</keyword>
<dbReference type="InterPro" id="IPR022485">
    <property type="entry name" value="SHCHC_synthase_MenH"/>
</dbReference>